<dbReference type="STRING" id="240159.A0A4U5V9D2"/>
<dbReference type="EMBL" id="CM014093">
    <property type="protein sequence ID" value="TKS84050.1"/>
    <property type="molecule type" value="Genomic_DNA"/>
</dbReference>
<feature type="domain" description="Serine/threonine specific protein phosphatases" evidence="9">
    <location>
        <begin position="145"/>
        <end position="150"/>
    </location>
</feature>
<organism evidence="10 11">
    <name type="scientific">Collichthys lucidus</name>
    <name type="common">Big head croaker</name>
    <name type="synonym">Sciaena lucida</name>
    <dbReference type="NCBI Taxonomy" id="240159"/>
    <lineage>
        <taxon>Eukaryota</taxon>
        <taxon>Metazoa</taxon>
        <taxon>Chordata</taxon>
        <taxon>Craniata</taxon>
        <taxon>Vertebrata</taxon>
        <taxon>Euteleostomi</taxon>
        <taxon>Actinopterygii</taxon>
        <taxon>Neopterygii</taxon>
        <taxon>Teleostei</taxon>
        <taxon>Neoteleostei</taxon>
        <taxon>Acanthomorphata</taxon>
        <taxon>Eupercaria</taxon>
        <taxon>Sciaenidae</taxon>
        <taxon>Collichthys</taxon>
    </lineage>
</organism>
<gene>
    <name evidence="10" type="ORF">D9C73_019183</name>
</gene>
<sequence length="340" mass="38814">MSAASSSMSAGEVKSDQLLRCLDGNTQYSGRIAVIMAPLDLDKYVEIARHCKYLPENDLKRLCDYVCDLLLEESNVQPVSSPVTVCGDIHGQFYDLCELFRTGGQVPDTNYIFMGDFVDRGYYSLETFTHLLALKAKWPDRITLLRGNHESRQITQVYGFYDECQTKYGNANAWRYCTKVFDMLTVAALIDEQVLCVHGGLSPDIKTLDQIRTIERNQEIPHKGAFCDLVWSDPEDVDTWAISPRGAGWLFGSKVTNEFVHINNLKLICRAHQLVHEGYKFMFDEKLVTVWSAPNYCYRCGNIASIMVFKDVNRREPKLFRAVPDSERVIPPRTTTPYFL</sequence>
<evidence type="ECO:0000256" key="8">
    <source>
        <dbReference type="RuleBase" id="RU004273"/>
    </source>
</evidence>
<reference evidence="10 11" key="1">
    <citation type="submission" date="2019-01" db="EMBL/GenBank/DDBJ databases">
        <title>Genome Assembly of Collichthys lucidus.</title>
        <authorList>
            <person name="Cai M."/>
            <person name="Xiao S."/>
        </authorList>
    </citation>
    <scope>NUCLEOTIDE SEQUENCE [LARGE SCALE GENOMIC DNA]</scope>
    <source>
        <strain evidence="10">JT15FE1705JMU</strain>
        <tissue evidence="10">Muscle</tissue>
    </source>
</reference>
<dbReference type="PANTHER" id="PTHR45619">
    <property type="entry name" value="SERINE/THREONINE-PROTEIN PHOSPHATASE PP2A-RELATED"/>
    <property type="match status" value="1"/>
</dbReference>
<name>A0A4U5V9D2_COLLU</name>
<evidence type="ECO:0000256" key="1">
    <source>
        <dbReference type="ARBA" id="ARBA00001936"/>
    </source>
</evidence>
<comment type="similarity">
    <text evidence="6">Belongs to the PPP phosphatase family. PP-6 (PP-V) subfamily.</text>
</comment>
<dbReference type="Gene3D" id="3.60.21.10">
    <property type="match status" value="1"/>
</dbReference>
<dbReference type="GO" id="GO:0046872">
    <property type="term" value="F:metal ion binding"/>
    <property type="evidence" value="ECO:0007669"/>
    <property type="project" value="UniProtKB-KW"/>
</dbReference>
<dbReference type="AlphaFoldDB" id="A0A4U5V9D2"/>
<evidence type="ECO:0000313" key="11">
    <source>
        <dbReference type="Proteomes" id="UP000298787"/>
    </source>
</evidence>
<comment type="subunit">
    <text evidence="7">Protein phosphatase 6 (PP6) holoenzyme is proposed to be a heterotrimeric complex formed by the catalytic subunit, a SAPS domain-containing subunit (PP6R) and an ankyrin repeat-domain containing regulatory subunit (ARS). Interacts with subunits PPP6R1, PPP6R2 and PPP6R3. Interacts with subunit ANKRD28. Interacts with IGBP1. Interacts with MAP3K7. Interacts with NFKBIE. Interacts with TRIM14 and WRNIP1; these interactions positively regulate the RIG-I signaling pathway.</text>
</comment>
<dbReference type="Pfam" id="PF00149">
    <property type="entry name" value="Metallophos"/>
    <property type="match status" value="1"/>
</dbReference>
<keyword evidence="2" id="KW-0479">Metal-binding</keyword>
<dbReference type="InterPro" id="IPR029052">
    <property type="entry name" value="Metallo-depent_PP-like"/>
</dbReference>
<dbReference type="EC" id="3.1.3.16" evidence="8"/>
<comment type="cofactor">
    <cofactor evidence="1">
        <name>Mn(2+)</name>
        <dbReference type="ChEBI" id="CHEBI:29035"/>
    </cofactor>
</comment>
<evidence type="ECO:0000313" key="10">
    <source>
        <dbReference type="EMBL" id="TKS84050.1"/>
    </source>
</evidence>
<evidence type="ECO:0000256" key="4">
    <source>
        <dbReference type="ARBA" id="ARBA00022912"/>
    </source>
</evidence>
<dbReference type="CDD" id="cd07415">
    <property type="entry name" value="MPP_PP2A_PP4_PP6"/>
    <property type="match status" value="1"/>
</dbReference>
<dbReference type="GO" id="GO:0004722">
    <property type="term" value="F:protein serine/threonine phosphatase activity"/>
    <property type="evidence" value="ECO:0007669"/>
    <property type="project" value="UniProtKB-EC"/>
</dbReference>
<dbReference type="SUPFAM" id="SSF56300">
    <property type="entry name" value="Metallo-dependent phosphatases"/>
    <property type="match status" value="1"/>
</dbReference>
<accession>A0A4U5V9D2</accession>
<dbReference type="FunFam" id="3.60.21.10:FF:000005">
    <property type="entry name" value="Serine/threonine-protein phosphatase"/>
    <property type="match status" value="1"/>
</dbReference>
<dbReference type="SMART" id="SM00156">
    <property type="entry name" value="PP2Ac"/>
    <property type="match status" value="1"/>
</dbReference>
<keyword evidence="4" id="KW-0904">Protein phosphatase</keyword>
<keyword evidence="5" id="KW-0464">Manganese</keyword>
<protein>
    <recommendedName>
        <fullName evidence="8">Serine/threonine-protein phosphatase</fullName>
        <ecNumber evidence="8">3.1.3.16</ecNumber>
    </recommendedName>
</protein>
<dbReference type="PRINTS" id="PR00114">
    <property type="entry name" value="STPHPHTASE"/>
</dbReference>
<evidence type="ECO:0000256" key="3">
    <source>
        <dbReference type="ARBA" id="ARBA00022801"/>
    </source>
</evidence>
<evidence type="ECO:0000256" key="2">
    <source>
        <dbReference type="ARBA" id="ARBA00022723"/>
    </source>
</evidence>
<comment type="catalytic activity">
    <reaction evidence="8">
        <text>O-phospho-L-threonyl-[protein] + H2O = L-threonyl-[protein] + phosphate</text>
        <dbReference type="Rhea" id="RHEA:47004"/>
        <dbReference type="Rhea" id="RHEA-COMP:11060"/>
        <dbReference type="Rhea" id="RHEA-COMP:11605"/>
        <dbReference type="ChEBI" id="CHEBI:15377"/>
        <dbReference type="ChEBI" id="CHEBI:30013"/>
        <dbReference type="ChEBI" id="CHEBI:43474"/>
        <dbReference type="ChEBI" id="CHEBI:61977"/>
        <dbReference type="EC" id="3.1.3.16"/>
    </reaction>
</comment>
<dbReference type="InterPro" id="IPR006186">
    <property type="entry name" value="Ser/Thr-sp_prot-phosphatase"/>
</dbReference>
<evidence type="ECO:0000256" key="6">
    <source>
        <dbReference type="ARBA" id="ARBA00038400"/>
    </source>
</evidence>
<dbReference type="InterPro" id="IPR047129">
    <property type="entry name" value="PPA2-like"/>
</dbReference>
<evidence type="ECO:0000256" key="7">
    <source>
        <dbReference type="ARBA" id="ARBA00065213"/>
    </source>
</evidence>
<proteinExistence type="inferred from homology"/>
<dbReference type="PROSITE" id="PS00125">
    <property type="entry name" value="SER_THR_PHOSPHATASE"/>
    <property type="match status" value="1"/>
</dbReference>
<keyword evidence="11" id="KW-1185">Reference proteome</keyword>
<evidence type="ECO:0000259" key="9">
    <source>
        <dbReference type="PROSITE" id="PS00125"/>
    </source>
</evidence>
<dbReference type="InterPro" id="IPR004843">
    <property type="entry name" value="Calcineurin-like_PHP"/>
</dbReference>
<evidence type="ECO:0000256" key="5">
    <source>
        <dbReference type="ARBA" id="ARBA00023211"/>
    </source>
</evidence>
<dbReference type="Proteomes" id="UP000298787">
    <property type="component" value="Chromosome 16"/>
</dbReference>
<keyword evidence="3 8" id="KW-0378">Hydrolase</keyword>